<dbReference type="Proteomes" id="UP000516305">
    <property type="component" value="Chromosome"/>
</dbReference>
<reference evidence="1 2" key="1">
    <citation type="submission" date="2020-08" db="EMBL/GenBank/DDBJ databases">
        <title>Croceimicrobium hydrocarbonivorans gen. nov., sp. nov., a novel marine bacterium isolated from a bacterial consortium that degrades polyethylene terephthalate.</title>
        <authorList>
            <person name="Liu R."/>
        </authorList>
    </citation>
    <scope>NUCLEOTIDE SEQUENCE [LARGE SCALE GENOMIC DNA]</scope>
    <source>
        <strain evidence="1 2">A20-9</strain>
    </source>
</reference>
<evidence type="ECO:0000313" key="2">
    <source>
        <dbReference type="Proteomes" id="UP000516305"/>
    </source>
</evidence>
<dbReference type="PANTHER" id="PTHR36454">
    <property type="entry name" value="LMO2823 PROTEIN"/>
    <property type="match status" value="1"/>
</dbReference>
<organism evidence="1 2">
    <name type="scientific">Croceimicrobium hydrocarbonivorans</name>
    <dbReference type="NCBI Taxonomy" id="2761580"/>
    <lineage>
        <taxon>Bacteria</taxon>
        <taxon>Pseudomonadati</taxon>
        <taxon>Bacteroidota</taxon>
        <taxon>Flavobacteriia</taxon>
        <taxon>Flavobacteriales</taxon>
        <taxon>Owenweeksiaceae</taxon>
        <taxon>Croceimicrobium</taxon>
    </lineage>
</organism>
<protein>
    <submittedName>
        <fullName evidence="1">DUF1015 domain-containing protein</fullName>
    </submittedName>
</protein>
<accession>A0A7H0VGZ5</accession>
<dbReference type="AlphaFoldDB" id="A0A7H0VGZ5"/>
<dbReference type="InterPro" id="IPR008323">
    <property type="entry name" value="UCP033563"/>
</dbReference>
<keyword evidence="2" id="KW-1185">Reference proteome</keyword>
<name>A0A7H0VGZ5_9FLAO</name>
<dbReference type="PANTHER" id="PTHR36454:SF1">
    <property type="entry name" value="DUF1015 DOMAIN-CONTAINING PROTEIN"/>
    <property type="match status" value="1"/>
</dbReference>
<dbReference type="PIRSF" id="PIRSF033563">
    <property type="entry name" value="UCP033563"/>
    <property type="match status" value="1"/>
</dbReference>
<dbReference type="Pfam" id="PF06245">
    <property type="entry name" value="DUF1015"/>
    <property type="match status" value="1"/>
</dbReference>
<evidence type="ECO:0000313" key="1">
    <source>
        <dbReference type="EMBL" id="QNR24993.1"/>
    </source>
</evidence>
<gene>
    <name evidence="1" type="ORF">H4K34_03880</name>
</gene>
<dbReference type="RefSeq" id="WP_210759519.1">
    <property type="nucleotide sequence ID" value="NZ_CP060139.1"/>
</dbReference>
<sequence>MITLKPFRAYRPPRDKAYLVATRSYLTYTEEELDDKLNNNPFSFMHVINPKAGRALAPGKAKYDMVREGFELWCEEEIFLKDEQASYYLYSQVKDGNEYIGLIAAVSVEDYLEGRIKKHENTLSAREEMFTDYLEETGFNAEPVLLIYHDDFELNRLFARYIETRAEYEFTSTDRVFHRLWPITDSKDLELITAAFERQNCLYIADGHHRSASSARLAKRMQEKGKTVGAHQYFMAFLIGEEQMKIYDFNRLVINDSGKTKAQVLAELEHGFNIEPKHQETFHPQKIHEIGMYMDGEWFKLNPKIGSFDPNDAVGHLDAEILSRSILDPVFHIKDLKSDDRVDFVPGTYGLDYLKKAVDKGAYHLAFSLFPVSIEQIKQVSDEGKIMPPKSTYIEPKLRSGLVIYPINED</sequence>
<proteinExistence type="predicted"/>
<dbReference type="KEGG" id="chyd:H4K34_03880"/>
<dbReference type="EMBL" id="CP060139">
    <property type="protein sequence ID" value="QNR24993.1"/>
    <property type="molecule type" value="Genomic_DNA"/>
</dbReference>